<feature type="transmembrane region" description="Helical" evidence="1">
    <location>
        <begin position="39"/>
        <end position="63"/>
    </location>
</feature>
<organism evidence="2 3">
    <name type="scientific">Alkalibacterium iburiense</name>
    <dbReference type="NCBI Taxonomy" id="290589"/>
    <lineage>
        <taxon>Bacteria</taxon>
        <taxon>Bacillati</taxon>
        <taxon>Bacillota</taxon>
        <taxon>Bacilli</taxon>
        <taxon>Lactobacillales</taxon>
        <taxon>Carnobacteriaceae</taxon>
        <taxon>Alkalibacterium</taxon>
    </lineage>
</organism>
<accession>A0ABN0XMF7</accession>
<keyword evidence="1" id="KW-1133">Transmembrane helix</keyword>
<evidence type="ECO:0000313" key="2">
    <source>
        <dbReference type="EMBL" id="GAA0368032.1"/>
    </source>
</evidence>
<dbReference type="Proteomes" id="UP001501166">
    <property type="component" value="Unassembled WGS sequence"/>
</dbReference>
<reference evidence="2 3" key="1">
    <citation type="journal article" date="2019" name="Int. J. Syst. Evol. Microbiol.">
        <title>The Global Catalogue of Microorganisms (GCM) 10K type strain sequencing project: providing services to taxonomists for standard genome sequencing and annotation.</title>
        <authorList>
            <consortium name="The Broad Institute Genomics Platform"/>
            <consortium name="The Broad Institute Genome Sequencing Center for Infectious Disease"/>
            <person name="Wu L."/>
            <person name="Ma J."/>
        </authorList>
    </citation>
    <scope>NUCLEOTIDE SEQUENCE [LARGE SCALE GENOMIC DNA]</scope>
    <source>
        <strain evidence="2 3">JCM 12662</strain>
    </source>
</reference>
<proteinExistence type="predicted"/>
<comment type="caution">
    <text evidence="2">The sequence shown here is derived from an EMBL/GenBank/DDBJ whole genome shotgun (WGS) entry which is preliminary data.</text>
</comment>
<evidence type="ECO:0000313" key="3">
    <source>
        <dbReference type="Proteomes" id="UP001501166"/>
    </source>
</evidence>
<protein>
    <submittedName>
        <fullName evidence="2">Uncharacterized protein</fullName>
    </submittedName>
</protein>
<keyword evidence="3" id="KW-1185">Reference proteome</keyword>
<keyword evidence="1" id="KW-0472">Membrane</keyword>
<dbReference type="EMBL" id="BAAACW010000128">
    <property type="protein sequence ID" value="GAA0368032.1"/>
    <property type="molecule type" value="Genomic_DNA"/>
</dbReference>
<sequence>MILIAALILTQAFLSNELTLLLNIINPLNLIMSTFYSVQLISLSDLLLTVVPILILYIAIGIFSLKHIEILPSEGH</sequence>
<gene>
    <name evidence="2" type="ORF">GCM10008932_19850</name>
</gene>
<keyword evidence="1" id="KW-0812">Transmembrane</keyword>
<name>A0ABN0XMF7_9LACT</name>
<evidence type="ECO:0000256" key="1">
    <source>
        <dbReference type="SAM" id="Phobius"/>
    </source>
</evidence>